<dbReference type="AlphaFoldDB" id="A0A3M7MI30"/>
<evidence type="ECO:0000259" key="6">
    <source>
        <dbReference type="PROSITE" id="PS51292"/>
    </source>
</evidence>
<dbReference type="EMBL" id="KE747844">
    <property type="protein sequence ID" value="RMZ74206.1"/>
    <property type="molecule type" value="Genomic_DNA"/>
</dbReference>
<gene>
    <name evidence="7" type="ORF">GMOD_00003212</name>
</gene>
<feature type="transmembrane region" description="Helical" evidence="5">
    <location>
        <begin position="155"/>
        <end position="180"/>
    </location>
</feature>
<dbReference type="Gene3D" id="3.30.40.10">
    <property type="entry name" value="Zinc/RING finger domain, C3HC4 (zinc finger)"/>
    <property type="match status" value="1"/>
</dbReference>
<evidence type="ECO:0000313" key="8">
    <source>
        <dbReference type="Proteomes" id="UP000265663"/>
    </source>
</evidence>
<dbReference type="Proteomes" id="UP000265663">
    <property type="component" value="Unassembled WGS sequence"/>
</dbReference>
<dbReference type="PROSITE" id="PS51292">
    <property type="entry name" value="ZF_RING_CH"/>
    <property type="match status" value="1"/>
</dbReference>
<evidence type="ECO:0000256" key="4">
    <source>
        <dbReference type="SAM" id="MobiDB-lite"/>
    </source>
</evidence>
<feature type="transmembrane region" description="Helical" evidence="5">
    <location>
        <begin position="221"/>
        <end position="244"/>
    </location>
</feature>
<keyword evidence="5" id="KW-1133">Transmembrane helix</keyword>
<keyword evidence="2" id="KW-0863">Zinc-finger</keyword>
<keyword evidence="1" id="KW-0479">Metal-binding</keyword>
<dbReference type="SUPFAM" id="SSF57850">
    <property type="entry name" value="RING/U-box"/>
    <property type="match status" value="1"/>
</dbReference>
<proteinExistence type="predicted"/>
<feature type="domain" description="RING-CH-type" evidence="6">
    <location>
        <begin position="58"/>
        <end position="148"/>
    </location>
</feature>
<feature type="compositionally biased region" description="Low complexity" evidence="4">
    <location>
        <begin position="26"/>
        <end position="56"/>
    </location>
</feature>
<dbReference type="SMART" id="SM00744">
    <property type="entry name" value="RINGv"/>
    <property type="match status" value="1"/>
</dbReference>
<dbReference type="Pfam" id="PF12906">
    <property type="entry name" value="RINGv"/>
    <property type="match status" value="1"/>
</dbReference>
<dbReference type="OrthoDB" id="264354at2759"/>
<sequence length="311" mass="34623">MSSSSGHQPMPGWYWPDDVPKHEPHATSSSTASASQPTPSSSSSAGERQQSQSNSSRRTHWPPRQCRICLETVQPTFNAPSQNLPSFLQSSNVVYEDESGRLIRPCMCKGSSKYVHEACLQAWRHADPSYGRRNYWQCPTCGFKYRLARLGAGRFIGSAAAQIGLTALILISVIFVLGFVADPIINLYLDPWSFLSPWSGLSGSDYAYYYDDESSTWYEHFAKGFASMGVLGFLKVLLASPLSYFRIGGGGRGRTTGRDRYEQVSWIIILIGVGTFLAAIYKGVRVWSRRTLERAGERVMDVQGENDDEDE</sequence>
<evidence type="ECO:0000256" key="3">
    <source>
        <dbReference type="ARBA" id="ARBA00022833"/>
    </source>
</evidence>
<dbReference type="InterPro" id="IPR013083">
    <property type="entry name" value="Znf_RING/FYVE/PHD"/>
</dbReference>
<dbReference type="InterPro" id="IPR011016">
    <property type="entry name" value="Znf_RING-CH"/>
</dbReference>
<evidence type="ECO:0000256" key="2">
    <source>
        <dbReference type="ARBA" id="ARBA00022771"/>
    </source>
</evidence>
<evidence type="ECO:0000256" key="5">
    <source>
        <dbReference type="SAM" id="Phobius"/>
    </source>
</evidence>
<evidence type="ECO:0000313" key="7">
    <source>
        <dbReference type="EMBL" id="RMZ74206.1"/>
    </source>
</evidence>
<organism evidence="7 8">
    <name type="scientific">Pyrenophora seminiperda CCB06</name>
    <dbReference type="NCBI Taxonomy" id="1302712"/>
    <lineage>
        <taxon>Eukaryota</taxon>
        <taxon>Fungi</taxon>
        <taxon>Dikarya</taxon>
        <taxon>Ascomycota</taxon>
        <taxon>Pezizomycotina</taxon>
        <taxon>Dothideomycetes</taxon>
        <taxon>Pleosporomycetidae</taxon>
        <taxon>Pleosporales</taxon>
        <taxon>Pleosporineae</taxon>
        <taxon>Pleosporaceae</taxon>
        <taxon>Pyrenophora</taxon>
    </lineage>
</organism>
<dbReference type="CDD" id="cd16495">
    <property type="entry name" value="RING_CH-C4HC3_MARCH"/>
    <property type="match status" value="1"/>
</dbReference>
<accession>A0A3M7MI30</accession>
<protein>
    <submittedName>
        <fullName evidence="7">Ring finger domain</fullName>
    </submittedName>
</protein>
<keyword evidence="8" id="KW-1185">Reference proteome</keyword>
<evidence type="ECO:0000256" key="1">
    <source>
        <dbReference type="ARBA" id="ARBA00022723"/>
    </source>
</evidence>
<dbReference type="PANTHER" id="PTHR46347:SF1">
    <property type="entry name" value="RING_FYVE_PHD ZINC FINGER SUPERFAMILY PROTEIN"/>
    <property type="match status" value="1"/>
</dbReference>
<keyword evidence="5" id="KW-0812">Transmembrane</keyword>
<reference evidence="7 8" key="1">
    <citation type="journal article" date="2014" name="PLoS ONE">
        <title>De novo Genome Assembly of the Fungal Plant Pathogen Pyrenophora semeniperda.</title>
        <authorList>
            <person name="Soliai M.M."/>
            <person name="Meyer S.E."/>
            <person name="Udall J.A."/>
            <person name="Elzinga D.E."/>
            <person name="Hermansen R.A."/>
            <person name="Bodily P.M."/>
            <person name="Hart A.A."/>
            <person name="Coleman C.E."/>
        </authorList>
    </citation>
    <scope>NUCLEOTIDE SEQUENCE [LARGE SCALE GENOMIC DNA]</scope>
    <source>
        <strain evidence="7 8">CCB06</strain>
        <tissue evidence="7">Mycelium</tissue>
    </source>
</reference>
<keyword evidence="3" id="KW-0862">Zinc</keyword>
<keyword evidence="5" id="KW-0472">Membrane</keyword>
<dbReference type="PANTHER" id="PTHR46347">
    <property type="entry name" value="RING/FYVE/PHD ZINC FINGER SUPERFAMILY PROTEIN"/>
    <property type="match status" value="1"/>
</dbReference>
<dbReference type="GO" id="GO:0008270">
    <property type="term" value="F:zinc ion binding"/>
    <property type="evidence" value="ECO:0007669"/>
    <property type="project" value="UniProtKB-KW"/>
</dbReference>
<feature type="transmembrane region" description="Helical" evidence="5">
    <location>
        <begin position="264"/>
        <end position="284"/>
    </location>
</feature>
<name>A0A3M7MI30_9PLEO</name>
<feature type="region of interest" description="Disordered" evidence="4">
    <location>
        <begin position="1"/>
        <end position="60"/>
    </location>
</feature>